<organism evidence="1 2">
    <name type="scientific">Panagrolaimus sp. ES5</name>
    <dbReference type="NCBI Taxonomy" id="591445"/>
    <lineage>
        <taxon>Eukaryota</taxon>
        <taxon>Metazoa</taxon>
        <taxon>Ecdysozoa</taxon>
        <taxon>Nematoda</taxon>
        <taxon>Chromadorea</taxon>
        <taxon>Rhabditida</taxon>
        <taxon>Tylenchina</taxon>
        <taxon>Panagrolaimomorpha</taxon>
        <taxon>Panagrolaimoidea</taxon>
        <taxon>Panagrolaimidae</taxon>
        <taxon>Panagrolaimus</taxon>
    </lineage>
</organism>
<proteinExistence type="predicted"/>
<sequence length="220" mass="25364">MFKIYILDTIQANSGIGIIFANQVWGALRALETFSHLIFKDDNGQWWLRAAIISDAPRFPHLGIMLDSSRHFLSVNIIKRQIEALDLFKDNYFHFGGDEVSDGMLYCWERNSDVLNWMKANGMGTDTNKLLNYYFQKYLNYIKYGADWGYIDNDNRRLRALYYECEPTGFNGTQAQNDLILGGKAMMWGEFVDGTNLTPRLWPRASAVAERLWSGTNKVS</sequence>
<name>A0AC34FAN1_9BILA</name>
<evidence type="ECO:0000313" key="1">
    <source>
        <dbReference type="Proteomes" id="UP000887579"/>
    </source>
</evidence>
<dbReference type="WBParaSite" id="ES5_v2.g14204.t1">
    <property type="protein sequence ID" value="ES5_v2.g14204.t1"/>
    <property type="gene ID" value="ES5_v2.g14204"/>
</dbReference>
<protein>
    <submittedName>
        <fullName evidence="2">Beta-N-acetylhexosaminidase</fullName>
    </submittedName>
</protein>
<reference evidence="2" key="1">
    <citation type="submission" date="2022-11" db="UniProtKB">
        <authorList>
            <consortium name="WormBaseParasite"/>
        </authorList>
    </citation>
    <scope>IDENTIFICATION</scope>
</reference>
<evidence type="ECO:0000313" key="2">
    <source>
        <dbReference type="WBParaSite" id="ES5_v2.g14204.t1"/>
    </source>
</evidence>
<dbReference type="Proteomes" id="UP000887579">
    <property type="component" value="Unplaced"/>
</dbReference>
<accession>A0AC34FAN1</accession>